<dbReference type="InterPro" id="IPR050600">
    <property type="entry name" value="SETD3_SETD6_MTase"/>
</dbReference>
<dbReference type="Pfam" id="PF00856">
    <property type="entry name" value="SET"/>
    <property type="match status" value="1"/>
</dbReference>
<dbReference type="SUPFAM" id="SSF82199">
    <property type="entry name" value="SET domain"/>
    <property type="match status" value="1"/>
</dbReference>
<dbReference type="PANTHER" id="PTHR13271:SF34">
    <property type="entry name" value="N-LYSINE METHYLTRANSFERASE SETD6"/>
    <property type="match status" value="1"/>
</dbReference>
<name>A0A8K0KU80_9PEZI</name>
<dbReference type="InterPro" id="IPR036464">
    <property type="entry name" value="Rubisco_LSMT_subst-bd_sf"/>
</dbReference>
<organism evidence="7 8">
    <name type="scientific">Elsinoe batatas</name>
    <dbReference type="NCBI Taxonomy" id="2601811"/>
    <lineage>
        <taxon>Eukaryota</taxon>
        <taxon>Fungi</taxon>
        <taxon>Dikarya</taxon>
        <taxon>Ascomycota</taxon>
        <taxon>Pezizomycotina</taxon>
        <taxon>Dothideomycetes</taxon>
        <taxon>Dothideomycetidae</taxon>
        <taxon>Myriangiales</taxon>
        <taxon>Elsinoaceae</taxon>
        <taxon>Elsinoe</taxon>
    </lineage>
</organism>
<proteinExistence type="inferred from homology"/>
<dbReference type="Proteomes" id="UP000809789">
    <property type="component" value="Unassembled WGS sequence"/>
</dbReference>
<dbReference type="PANTHER" id="PTHR13271">
    <property type="entry name" value="UNCHARACTERIZED PUTATIVE METHYLTRANSFERASE"/>
    <property type="match status" value="1"/>
</dbReference>
<comment type="function">
    <text evidence="4">S-adenosyl-L-methionine-dependent protein-lysine N-methyltransferase that monomethylates 60S ribosomal protein L42.</text>
</comment>
<dbReference type="AlphaFoldDB" id="A0A8K0KU80"/>
<evidence type="ECO:0000256" key="2">
    <source>
        <dbReference type="ARBA" id="ARBA00022679"/>
    </source>
</evidence>
<evidence type="ECO:0000256" key="1">
    <source>
        <dbReference type="ARBA" id="ARBA00022603"/>
    </source>
</evidence>
<dbReference type="InterPro" id="IPR015353">
    <property type="entry name" value="Rubisco_LSMT_subst-bd"/>
</dbReference>
<comment type="similarity">
    <text evidence="4">Belongs to the class V-like SAM-binding methyltransferase superfamily. Histone-lysine methyltransferase family. SETD6 subfamily.</text>
</comment>
<reference evidence="7" key="1">
    <citation type="submission" date="2021-07" db="EMBL/GenBank/DDBJ databases">
        <title>Elsinoe batatas strain:CRI-CJ2 Genome sequencing and assembly.</title>
        <authorList>
            <person name="Huang L."/>
        </authorList>
    </citation>
    <scope>NUCLEOTIDE SEQUENCE</scope>
    <source>
        <strain evidence="7">CRI-CJ2</strain>
    </source>
</reference>
<evidence type="ECO:0000313" key="7">
    <source>
        <dbReference type="EMBL" id="KAG8623287.1"/>
    </source>
</evidence>
<evidence type="ECO:0000313" key="8">
    <source>
        <dbReference type="Proteomes" id="UP000809789"/>
    </source>
</evidence>
<dbReference type="InterPro" id="IPR046341">
    <property type="entry name" value="SET_dom_sf"/>
</dbReference>
<gene>
    <name evidence="7" type="ORF">KVT40_008263</name>
</gene>
<keyword evidence="8" id="KW-1185">Reference proteome</keyword>
<evidence type="ECO:0000256" key="3">
    <source>
        <dbReference type="ARBA" id="ARBA00022691"/>
    </source>
</evidence>
<dbReference type="GO" id="GO:0032259">
    <property type="term" value="P:methylation"/>
    <property type="evidence" value="ECO:0007669"/>
    <property type="project" value="UniProtKB-KW"/>
</dbReference>
<dbReference type="Pfam" id="PF09273">
    <property type="entry name" value="Rubis-subs-bind"/>
    <property type="match status" value="1"/>
</dbReference>
<comment type="caution">
    <text evidence="7">The sequence shown here is derived from an EMBL/GenBank/DDBJ whole genome shotgun (WGS) entry which is preliminary data.</text>
</comment>
<dbReference type="GO" id="GO:0016279">
    <property type="term" value="F:protein-lysine N-methyltransferase activity"/>
    <property type="evidence" value="ECO:0007669"/>
    <property type="project" value="UniProtKB-UniRule"/>
</dbReference>
<feature type="compositionally biased region" description="Basic residues" evidence="5">
    <location>
        <begin position="460"/>
        <end position="469"/>
    </location>
</feature>
<dbReference type="GO" id="GO:0005634">
    <property type="term" value="C:nucleus"/>
    <property type="evidence" value="ECO:0007669"/>
    <property type="project" value="UniProtKB-SubCell"/>
</dbReference>
<dbReference type="PIRSF" id="PIRSF011771">
    <property type="entry name" value="RMS1_SET"/>
    <property type="match status" value="1"/>
</dbReference>
<dbReference type="EC" id="2.1.1.-" evidence="4"/>
<evidence type="ECO:0000256" key="4">
    <source>
        <dbReference type="PIRNR" id="PIRNR011771"/>
    </source>
</evidence>
<comment type="subcellular location">
    <subcellularLocation>
        <location evidence="4">Nucleus</location>
    </subcellularLocation>
</comment>
<feature type="region of interest" description="Disordered" evidence="5">
    <location>
        <begin position="446"/>
        <end position="469"/>
    </location>
</feature>
<dbReference type="Gene3D" id="3.90.1420.10">
    <property type="entry name" value="Rubisco LSMT, substrate-binding domain"/>
    <property type="match status" value="1"/>
</dbReference>
<dbReference type="SUPFAM" id="SSF81822">
    <property type="entry name" value="RuBisCo LSMT C-terminal, substrate-binding domain"/>
    <property type="match status" value="1"/>
</dbReference>
<keyword evidence="1 4" id="KW-0489">Methyltransferase</keyword>
<sequence>MASGSSFERVTANFADYFRSTQPFLSDKIQLADLRAEGRGRGVVAKSDINQDEDLFSVSRTGILSAETSVFTRSSEGQQVLADLDDSWLALILTLIYERLRPDSPWAPYISTLQNTDLDTLMYWQENDLAELQASAIKEKIGKTGADETFRSKIVPSIKNHPNLFPSLGQASEDDILAAAHWAGSTIMAYAFDIEKQPSAQTQDEEGYVSDEEDQFLPKGMVPMADMLNADADRNNARLFYEEDLVVMRTIKHVKAGEELFNDYGPLPRAELLRRYGYITDNYAKYDVVELSTPLIIDTVKSELPQGRATQLNNQYLAEIEEALEEKGYWEDGHIISAYTEEEDEDPLFPPGLQMLIYRLVAAPGSKYVKRPEKIEPYDRAKMDQAYLAVLQARLQQYGTTVEQDQQFLQQTSPQEKRKVQAIQVRIGEKILLQKAMDHITAQISNTNGTYEDDGDSRPAKRTKLSNGH</sequence>
<evidence type="ECO:0000256" key="5">
    <source>
        <dbReference type="SAM" id="MobiDB-lite"/>
    </source>
</evidence>
<feature type="domain" description="SET" evidence="6">
    <location>
        <begin position="27"/>
        <end position="265"/>
    </location>
</feature>
<dbReference type="Gene3D" id="3.90.1410.10">
    <property type="entry name" value="set domain protein methyltransferase, domain 1"/>
    <property type="match status" value="1"/>
</dbReference>
<keyword evidence="4" id="KW-0539">Nucleus</keyword>
<dbReference type="EMBL" id="JAESVG020000010">
    <property type="protein sequence ID" value="KAG8623287.1"/>
    <property type="molecule type" value="Genomic_DNA"/>
</dbReference>
<keyword evidence="2 4" id="KW-0808">Transferase</keyword>
<evidence type="ECO:0000259" key="6">
    <source>
        <dbReference type="PROSITE" id="PS50280"/>
    </source>
</evidence>
<keyword evidence="3 4" id="KW-0949">S-adenosyl-L-methionine</keyword>
<accession>A0A8K0KU80</accession>
<protein>
    <recommendedName>
        <fullName evidence="4">Ribosomal lysine N-methyltransferase 4</fullName>
        <ecNumber evidence="4">2.1.1.-</ecNumber>
    </recommendedName>
</protein>
<dbReference type="PROSITE" id="PS50280">
    <property type="entry name" value="SET"/>
    <property type="match status" value="1"/>
</dbReference>
<dbReference type="OrthoDB" id="341421at2759"/>
<dbReference type="InterPro" id="IPR001214">
    <property type="entry name" value="SET_dom"/>
</dbReference>
<dbReference type="FunFam" id="3.90.1410.10:FF:000007">
    <property type="entry name" value="Ribosomal lysine N-methyltransferase 4"/>
    <property type="match status" value="1"/>
</dbReference>
<dbReference type="InterPro" id="IPR011383">
    <property type="entry name" value="N-lys_methylase_SETD6"/>
</dbReference>